<dbReference type="AlphaFoldDB" id="A0A3M8B8V2"/>
<gene>
    <name evidence="1" type="ORF">EDM57_04500</name>
</gene>
<sequence>MDRLKKIKDRLSETGKGYDLTKDVETTELFSDVDWLIESLESAIKARDIHYYENEKLQNRLNHVHGLAIRYSYKLIE</sequence>
<accession>A0A3M8B8V2</accession>
<protein>
    <submittedName>
        <fullName evidence="1">Uncharacterized protein</fullName>
    </submittedName>
</protein>
<dbReference type="EMBL" id="RHHS01000013">
    <property type="protein sequence ID" value="RNB59407.1"/>
    <property type="molecule type" value="Genomic_DNA"/>
</dbReference>
<name>A0A3M8B8V2_9BACL</name>
<evidence type="ECO:0000313" key="2">
    <source>
        <dbReference type="Proteomes" id="UP000268829"/>
    </source>
</evidence>
<organism evidence="1 2">
    <name type="scientific">Brevibacillus gelatini</name>
    <dbReference type="NCBI Taxonomy" id="1655277"/>
    <lineage>
        <taxon>Bacteria</taxon>
        <taxon>Bacillati</taxon>
        <taxon>Bacillota</taxon>
        <taxon>Bacilli</taxon>
        <taxon>Bacillales</taxon>
        <taxon>Paenibacillaceae</taxon>
        <taxon>Brevibacillus</taxon>
    </lineage>
</organism>
<keyword evidence="2" id="KW-1185">Reference proteome</keyword>
<proteinExistence type="predicted"/>
<evidence type="ECO:0000313" key="1">
    <source>
        <dbReference type="EMBL" id="RNB59407.1"/>
    </source>
</evidence>
<dbReference type="RefSeq" id="WP_122903574.1">
    <property type="nucleotide sequence ID" value="NZ_RHHS01000013.1"/>
</dbReference>
<dbReference type="Proteomes" id="UP000268829">
    <property type="component" value="Unassembled WGS sequence"/>
</dbReference>
<comment type="caution">
    <text evidence="1">The sequence shown here is derived from an EMBL/GenBank/DDBJ whole genome shotgun (WGS) entry which is preliminary data.</text>
</comment>
<reference evidence="1 2" key="1">
    <citation type="submission" date="2018-10" db="EMBL/GenBank/DDBJ databases">
        <title>Phylogenomics of Brevibacillus.</title>
        <authorList>
            <person name="Dunlap C."/>
        </authorList>
    </citation>
    <scope>NUCLEOTIDE SEQUENCE [LARGE SCALE GENOMIC DNA]</scope>
    <source>
        <strain evidence="1 2">DSM 100115</strain>
    </source>
</reference>